<organism evidence="2">
    <name type="scientific">Phytophthora nicotianae</name>
    <name type="common">Potato buckeye rot agent</name>
    <name type="synonym">Phytophthora parasitica</name>
    <dbReference type="NCBI Taxonomy" id="4792"/>
    <lineage>
        <taxon>Eukaryota</taxon>
        <taxon>Sar</taxon>
        <taxon>Stramenopiles</taxon>
        <taxon>Oomycota</taxon>
        <taxon>Peronosporomycetes</taxon>
        <taxon>Peronosporales</taxon>
        <taxon>Peronosporaceae</taxon>
        <taxon>Phytophthora</taxon>
    </lineage>
</organism>
<dbReference type="Proteomes" id="UP000054423">
    <property type="component" value="Unassembled WGS sequence"/>
</dbReference>
<dbReference type="EMBL" id="KI678382">
    <property type="protein sequence ID" value="ETL99297.1"/>
    <property type="molecule type" value="Genomic_DNA"/>
</dbReference>
<name>W2LPD2_PHYNI</name>
<feature type="region of interest" description="Disordered" evidence="1">
    <location>
        <begin position="1"/>
        <end position="31"/>
    </location>
</feature>
<gene>
    <name evidence="2" type="ORF">L917_03828</name>
</gene>
<proteinExistence type="predicted"/>
<sequence length="301" mass="33109">MTTRSVEQAAAREMRTRASVRTATSPISSTPAQDAVMGVFPAQRRRPTLPPLSHWTTQTLIDPGSLRRLLSGSARQDAIEPTASPLVNFWPNPELRQRDAAAVHKFVRKRESVIRCVHDAIAAAVDRQKQYADVRGRKHFETFVVRDRVLLSTAGIQPSLVTNLGTNKLMPRYMGPFKVSEVLGDVYTLQLPTALRLPPPSTWDACFGTILPLSPATLVPRASVPALHAATQFRILLLQFVHATMKATQKLRARSLLFTGAVHGSSATAWTSIHKVREAALTIQDESPQIWAASALTESRS</sequence>
<dbReference type="OrthoDB" id="128527at2759"/>
<evidence type="ECO:0000256" key="1">
    <source>
        <dbReference type="SAM" id="MobiDB-lite"/>
    </source>
</evidence>
<protein>
    <submittedName>
        <fullName evidence="2">Uncharacterized protein</fullName>
    </submittedName>
</protein>
<accession>W2LPD2</accession>
<evidence type="ECO:0000313" key="2">
    <source>
        <dbReference type="EMBL" id="ETL99297.1"/>
    </source>
</evidence>
<dbReference type="VEuPathDB" id="FungiDB:PPTG_22320"/>
<dbReference type="AlphaFoldDB" id="W2LPD2"/>
<reference evidence="2" key="1">
    <citation type="submission" date="2013-11" db="EMBL/GenBank/DDBJ databases">
        <title>The Genome Sequence of Phytophthora parasitica CHvinca01.</title>
        <authorList>
            <consortium name="The Broad Institute Genomics Platform"/>
            <person name="Russ C."/>
            <person name="Tyler B."/>
            <person name="Panabieres F."/>
            <person name="Shan W."/>
            <person name="Tripathy S."/>
            <person name="Grunwald N."/>
            <person name="Machado M."/>
            <person name="Johnson C.S."/>
            <person name="Arredondo F."/>
            <person name="Hong C."/>
            <person name="Coffey M."/>
            <person name="Young S.K."/>
            <person name="Zeng Q."/>
            <person name="Gargeya S."/>
            <person name="Fitzgerald M."/>
            <person name="Abouelleil A."/>
            <person name="Alvarado L."/>
            <person name="Chapman S.B."/>
            <person name="Gainer-Dewar J."/>
            <person name="Goldberg J."/>
            <person name="Griggs A."/>
            <person name="Gujja S."/>
            <person name="Hansen M."/>
            <person name="Howarth C."/>
            <person name="Imamovic A."/>
            <person name="Ireland A."/>
            <person name="Larimer J."/>
            <person name="McCowan C."/>
            <person name="Murphy C."/>
            <person name="Pearson M."/>
            <person name="Poon T.W."/>
            <person name="Priest M."/>
            <person name="Roberts A."/>
            <person name="Saif S."/>
            <person name="Shea T."/>
            <person name="Sykes S."/>
            <person name="Wortman J."/>
            <person name="Nusbaum C."/>
            <person name="Birren B."/>
        </authorList>
    </citation>
    <scope>NUCLEOTIDE SEQUENCE [LARGE SCALE GENOMIC DNA]</scope>
    <source>
        <strain evidence="2">CHvinca01</strain>
    </source>
</reference>
<feature type="compositionally biased region" description="Polar residues" evidence="1">
    <location>
        <begin position="19"/>
        <end position="31"/>
    </location>
</feature>